<dbReference type="InterPro" id="IPR038737">
    <property type="entry name" value="SF3b_su1-like"/>
</dbReference>
<dbReference type="Proteomes" id="UP000502823">
    <property type="component" value="Unassembled WGS sequence"/>
</dbReference>
<dbReference type="OrthoDB" id="8110064at2759"/>
<gene>
    <name evidence="1" type="ORF">Cfor_05798</name>
</gene>
<organism evidence="1 2">
    <name type="scientific">Coptotermes formosanus</name>
    <name type="common">Formosan subterranean termite</name>
    <dbReference type="NCBI Taxonomy" id="36987"/>
    <lineage>
        <taxon>Eukaryota</taxon>
        <taxon>Metazoa</taxon>
        <taxon>Ecdysozoa</taxon>
        <taxon>Arthropoda</taxon>
        <taxon>Hexapoda</taxon>
        <taxon>Insecta</taxon>
        <taxon>Pterygota</taxon>
        <taxon>Neoptera</taxon>
        <taxon>Polyneoptera</taxon>
        <taxon>Dictyoptera</taxon>
        <taxon>Blattodea</taxon>
        <taxon>Blattoidea</taxon>
        <taxon>Termitoidae</taxon>
        <taxon>Rhinotermitidae</taxon>
        <taxon>Coptotermes</taxon>
    </lineage>
</organism>
<sequence length="55" mass="6563">MLQGLFHPARKVRDVYWKIYNSLYIGGQDALVAGYPRILNDPKNQYIRYELDYII</sequence>
<dbReference type="InParanoid" id="A0A6L2Q2T7"/>
<accession>A0A6L2Q2T7</accession>
<dbReference type="AlphaFoldDB" id="A0A6L2Q2T7"/>
<evidence type="ECO:0000313" key="2">
    <source>
        <dbReference type="Proteomes" id="UP000502823"/>
    </source>
</evidence>
<name>A0A6L2Q2T7_COPFO</name>
<comment type="caution">
    <text evidence="1">The sequence shown here is derived from an EMBL/GenBank/DDBJ whole genome shotgun (WGS) entry which is preliminary data.</text>
</comment>
<dbReference type="PANTHER" id="PTHR12097">
    <property type="entry name" value="SPLICING FACTOR 3B, SUBUNIT 1-RELATED"/>
    <property type="match status" value="1"/>
</dbReference>
<protein>
    <submittedName>
        <fullName evidence="1">Uncharacterized protein</fullName>
    </submittedName>
</protein>
<dbReference type="EMBL" id="BLKM01009501">
    <property type="protein sequence ID" value="GFG37138.1"/>
    <property type="molecule type" value="Genomic_DNA"/>
</dbReference>
<evidence type="ECO:0000313" key="1">
    <source>
        <dbReference type="EMBL" id="GFG37138.1"/>
    </source>
</evidence>
<reference evidence="2" key="1">
    <citation type="submission" date="2020-01" db="EMBL/GenBank/DDBJ databases">
        <title>Draft genome sequence of the Termite Coptotermes fromosanus.</title>
        <authorList>
            <person name="Itakura S."/>
            <person name="Yosikawa Y."/>
            <person name="Umezawa K."/>
        </authorList>
    </citation>
    <scope>NUCLEOTIDE SEQUENCE [LARGE SCALE GENOMIC DNA]</scope>
</reference>
<proteinExistence type="predicted"/>
<dbReference type="GO" id="GO:0003729">
    <property type="term" value="F:mRNA binding"/>
    <property type="evidence" value="ECO:0007669"/>
    <property type="project" value="InterPro"/>
</dbReference>
<dbReference type="GO" id="GO:0000245">
    <property type="term" value="P:spliceosomal complex assembly"/>
    <property type="evidence" value="ECO:0007669"/>
    <property type="project" value="InterPro"/>
</dbReference>
<keyword evidence="2" id="KW-1185">Reference proteome</keyword>